<proteinExistence type="predicted"/>
<feature type="compositionally biased region" description="Low complexity" evidence="1">
    <location>
        <begin position="69"/>
        <end position="83"/>
    </location>
</feature>
<feature type="region of interest" description="Disordered" evidence="1">
    <location>
        <begin position="69"/>
        <end position="95"/>
    </location>
</feature>
<dbReference type="Proteomes" id="UP000268093">
    <property type="component" value="Unassembled WGS sequence"/>
</dbReference>
<dbReference type="AlphaFoldDB" id="A0A433D1T5"/>
<feature type="compositionally biased region" description="Low complexity" evidence="1">
    <location>
        <begin position="41"/>
        <end position="53"/>
    </location>
</feature>
<evidence type="ECO:0000313" key="2">
    <source>
        <dbReference type="EMBL" id="RUP44790.1"/>
    </source>
</evidence>
<dbReference type="EMBL" id="RBNI01008334">
    <property type="protein sequence ID" value="RUP44790.1"/>
    <property type="molecule type" value="Genomic_DNA"/>
</dbReference>
<evidence type="ECO:0000256" key="1">
    <source>
        <dbReference type="SAM" id="MobiDB-lite"/>
    </source>
</evidence>
<gene>
    <name evidence="2" type="ORF">BC936DRAFT_149006</name>
</gene>
<keyword evidence="3" id="KW-1185">Reference proteome</keyword>
<organism evidence="2 3">
    <name type="scientific">Jimgerdemannia flammicorona</name>
    <dbReference type="NCBI Taxonomy" id="994334"/>
    <lineage>
        <taxon>Eukaryota</taxon>
        <taxon>Fungi</taxon>
        <taxon>Fungi incertae sedis</taxon>
        <taxon>Mucoromycota</taxon>
        <taxon>Mucoromycotina</taxon>
        <taxon>Endogonomycetes</taxon>
        <taxon>Endogonales</taxon>
        <taxon>Endogonaceae</taxon>
        <taxon>Jimgerdemannia</taxon>
    </lineage>
</organism>
<comment type="caution">
    <text evidence="2">The sequence shown here is derived from an EMBL/GenBank/DDBJ whole genome shotgun (WGS) entry which is preliminary data.</text>
</comment>
<reference evidence="2 3" key="1">
    <citation type="journal article" date="2018" name="New Phytol.">
        <title>Phylogenomics of Endogonaceae and evolution of mycorrhizas within Mucoromycota.</title>
        <authorList>
            <person name="Chang Y."/>
            <person name="Desiro A."/>
            <person name="Na H."/>
            <person name="Sandor L."/>
            <person name="Lipzen A."/>
            <person name="Clum A."/>
            <person name="Barry K."/>
            <person name="Grigoriev I.V."/>
            <person name="Martin F.M."/>
            <person name="Stajich J.E."/>
            <person name="Smith M.E."/>
            <person name="Bonito G."/>
            <person name="Spatafora J.W."/>
        </authorList>
    </citation>
    <scope>NUCLEOTIDE SEQUENCE [LARGE SCALE GENOMIC DNA]</scope>
    <source>
        <strain evidence="2 3">GMNB39</strain>
    </source>
</reference>
<feature type="region of interest" description="Disordered" evidence="1">
    <location>
        <begin position="29"/>
        <end position="53"/>
    </location>
</feature>
<sequence length="107" mass="11175">MDKGTFPKSSPLRRSAQVLFGRVVSSQDVLASPSPAPSQSPSPSLVMSWSSSPSPAIPVPGILDTVPVPGVLSPSPSPASCRRPLPRRRSGRCPVHGPVLVTEITEI</sequence>
<evidence type="ECO:0000313" key="3">
    <source>
        <dbReference type="Proteomes" id="UP000268093"/>
    </source>
</evidence>
<accession>A0A433D1T5</accession>
<name>A0A433D1T5_9FUNG</name>
<protein>
    <submittedName>
        <fullName evidence="2">Uncharacterized protein</fullName>
    </submittedName>
</protein>